<keyword evidence="5" id="KW-1185">Reference proteome</keyword>
<dbReference type="EC" id="2.3.1.189" evidence="4"/>
<dbReference type="Gene3D" id="3.40.630.30">
    <property type="match status" value="1"/>
</dbReference>
<sequence length="157" mass="17656">MMDMDGTHVVRDRDGFDEAATLLADFNREYDDPAPEPNWLATHLDRLVQSGDTSVLTFGSPAIGVAVLRFRIGTWSSNIEAYLAEFYVQPSQRGKGYGTTFLDDVIEHVRSRGATYLDLNTSEDDEAARHVYEKRGFDCHEGRGSGPKALYYELELE</sequence>
<evidence type="ECO:0000256" key="2">
    <source>
        <dbReference type="ARBA" id="ARBA00023315"/>
    </source>
</evidence>
<dbReference type="SUPFAM" id="SSF55729">
    <property type="entry name" value="Acyl-CoA N-acyltransferases (Nat)"/>
    <property type="match status" value="1"/>
</dbReference>
<name>A0A143QIE0_RHOFA</name>
<dbReference type="Proteomes" id="UP000076038">
    <property type="component" value="Chromosome"/>
</dbReference>
<evidence type="ECO:0000256" key="1">
    <source>
        <dbReference type="ARBA" id="ARBA00022679"/>
    </source>
</evidence>
<accession>A0A143QIE0</accession>
<gene>
    <name evidence="4" type="primary">mshD_4</name>
    <name evidence="4" type="ORF">A3Q41_01639</name>
</gene>
<dbReference type="KEGG" id="rhs:A3Q41_01639"/>
<evidence type="ECO:0000313" key="5">
    <source>
        <dbReference type="Proteomes" id="UP000076038"/>
    </source>
</evidence>
<evidence type="ECO:0000313" key="4">
    <source>
        <dbReference type="EMBL" id="AMY22943.1"/>
    </source>
</evidence>
<dbReference type="RefSeq" id="WP_048318929.1">
    <property type="nucleotide sequence ID" value="NZ_CP015220.1"/>
</dbReference>
<dbReference type="InterPro" id="IPR000182">
    <property type="entry name" value="GNAT_dom"/>
</dbReference>
<dbReference type="AlphaFoldDB" id="A0A143QIE0"/>
<protein>
    <submittedName>
        <fullName evidence="4">Mycothiol acetyltransferase</fullName>
        <ecNumber evidence="4">2.3.1.189</ecNumber>
    </submittedName>
</protein>
<dbReference type="PANTHER" id="PTHR43877">
    <property type="entry name" value="AMINOALKYLPHOSPHONATE N-ACETYLTRANSFERASE-RELATED-RELATED"/>
    <property type="match status" value="1"/>
</dbReference>
<dbReference type="CDD" id="cd04301">
    <property type="entry name" value="NAT_SF"/>
    <property type="match status" value="1"/>
</dbReference>
<dbReference type="Pfam" id="PF00583">
    <property type="entry name" value="Acetyltransf_1"/>
    <property type="match status" value="1"/>
</dbReference>
<dbReference type="GO" id="GO:0035447">
    <property type="term" value="F:mycothiol synthase activity"/>
    <property type="evidence" value="ECO:0007669"/>
    <property type="project" value="UniProtKB-EC"/>
</dbReference>
<reference evidence="5" key="2">
    <citation type="submission" date="2016-04" db="EMBL/GenBank/DDBJ databases">
        <title>Complete Genome and Plasmid Sequences for Rhodococcus fascians D188 and Draft Sequences for Rhodococcus spp. Isolates PBTS 1 and PBTS 2.</title>
        <authorList>
            <person name="Stamer R."/>
            <person name="Vereecke D."/>
            <person name="Zhang Y."/>
            <person name="Schilkey F."/>
            <person name="Devitt N."/>
            <person name="Randall J."/>
        </authorList>
    </citation>
    <scope>NUCLEOTIDE SEQUENCE [LARGE SCALE GENOMIC DNA]</scope>
    <source>
        <strain evidence="5">PBTS2</strain>
    </source>
</reference>
<evidence type="ECO:0000259" key="3">
    <source>
        <dbReference type="PROSITE" id="PS51186"/>
    </source>
</evidence>
<dbReference type="PROSITE" id="PS51186">
    <property type="entry name" value="GNAT"/>
    <property type="match status" value="1"/>
</dbReference>
<dbReference type="InterPro" id="IPR016181">
    <property type="entry name" value="Acyl_CoA_acyltransferase"/>
</dbReference>
<dbReference type="InterPro" id="IPR050832">
    <property type="entry name" value="Bact_Acetyltransf"/>
</dbReference>
<keyword evidence="1 4" id="KW-0808">Transferase</keyword>
<reference evidence="4 5" key="1">
    <citation type="journal article" date="2016" name="Genome Announc.">
        <title>Complete Genome and Plasmid Sequences for Rhodococcus fascians D188 and Draft Sequences for Rhodococcus Isolates PBTS 1 and PBTS 2.</title>
        <authorList>
            <person name="Stamler R.A."/>
            <person name="Vereecke D."/>
            <person name="Zhang Y."/>
            <person name="Schilkey F."/>
            <person name="Devitt N."/>
            <person name="Randall J.J."/>
        </authorList>
    </citation>
    <scope>NUCLEOTIDE SEQUENCE [LARGE SCALE GENOMIC DNA]</scope>
    <source>
        <strain evidence="4 5">PBTS2</strain>
    </source>
</reference>
<keyword evidence="2 4" id="KW-0012">Acyltransferase</keyword>
<feature type="domain" description="N-acetyltransferase" evidence="3">
    <location>
        <begin position="10"/>
        <end position="157"/>
    </location>
</feature>
<organism evidence="4 5">
    <name type="scientific">Rhodococcoides fascians</name>
    <name type="common">Rhodococcus fascians</name>
    <dbReference type="NCBI Taxonomy" id="1828"/>
    <lineage>
        <taxon>Bacteria</taxon>
        <taxon>Bacillati</taxon>
        <taxon>Actinomycetota</taxon>
        <taxon>Actinomycetes</taxon>
        <taxon>Mycobacteriales</taxon>
        <taxon>Nocardiaceae</taxon>
        <taxon>Rhodococcoides</taxon>
    </lineage>
</organism>
<dbReference type="EMBL" id="CP015220">
    <property type="protein sequence ID" value="AMY22943.1"/>
    <property type="molecule type" value="Genomic_DNA"/>
</dbReference>
<dbReference type="PATRIC" id="fig|1653479.3.peg.1661"/>
<proteinExistence type="predicted"/>